<organism evidence="2 3">
    <name type="scientific">Labrys neptuniae</name>
    <dbReference type="NCBI Taxonomy" id="376174"/>
    <lineage>
        <taxon>Bacteria</taxon>
        <taxon>Pseudomonadati</taxon>
        <taxon>Pseudomonadota</taxon>
        <taxon>Alphaproteobacteria</taxon>
        <taxon>Hyphomicrobiales</taxon>
        <taxon>Xanthobacteraceae</taxon>
        <taxon>Labrys</taxon>
    </lineage>
</organism>
<evidence type="ECO:0000256" key="1">
    <source>
        <dbReference type="SAM" id="MobiDB-lite"/>
    </source>
</evidence>
<name>A0ABV6ZSG4_9HYPH</name>
<dbReference type="EMBL" id="JBHGPK010000071">
    <property type="protein sequence ID" value="MFC2255081.1"/>
    <property type="molecule type" value="Genomic_DNA"/>
</dbReference>
<accession>A0ABV6ZSG4</accession>
<protein>
    <submittedName>
        <fullName evidence="2">Uncharacterized protein</fullName>
    </submittedName>
</protein>
<proteinExistence type="predicted"/>
<dbReference type="RefSeq" id="WP_394315656.1">
    <property type="nucleotide sequence ID" value="NZ_JBHGPK010000071.1"/>
</dbReference>
<feature type="region of interest" description="Disordered" evidence="1">
    <location>
        <begin position="1"/>
        <end position="22"/>
    </location>
</feature>
<gene>
    <name evidence="2" type="ORF">ACETRX_36405</name>
</gene>
<sequence>MIQNSRPEPANPESMSKIMPLSDKLRQSRRLWRHRSPPVDAFDRSPMLIPLVMRLTDSQIQLANGVFA</sequence>
<feature type="non-terminal residue" evidence="2">
    <location>
        <position position="68"/>
    </location>
</feature>
<dbReference type="Proteomes" id="UP001595190">
    <property type="component" value="Unassembled WGS sequence"/>
</dbReference>
<comment type="caution">
    <text evidence="2">The sequence shown here is derived from an EMBL/GenBank/DDBJ whole genome shotgun (WGS) entry which is preliminary data.</text>
</comment>
<reference evidence="2 3" key="1">
    <citation type="submission" date="2024-09" db="EMBL/GenBank/DDBJ databases">
        <title>Description of Labrys sedimenti sp. nov., isolated from a diclofenac-degrading enrichment culture, and genome-based reclassification of Labrys portucalensis as a later heterotypic synonym of Labrys neptuniae.</title>
        <authorList>
            <person name="Tancsics A."/>
            <person name="Csepanyi A."/>
        </authorList>
    </citation>
    <scope>NUCLEOTIDE SEQUENCE [LARGE SCALE GENOMIC DNA]</scope>
    <source>
        <strain evidence="2 3">LMG 23412</strain>
    </source>
</reference>
<evidence type="ECO:0000313" key="3">
    <source>
        <dbReference type="Proteomes" id="UP001595190"/>
    </source>
</evidence>
<evidence type="ECO:0000313" key="2">
    <source>
        <dbReference type="EMBL" id="MFC2255081.1"/>
    </source>
</evidence>